<comment type="caution">
    <text evidence="1">The sequence shown here is derived from an EMBL/GenBank/DDBJ whole genome shotgun (WGS) entry which is preliminary data.</text>
</comment>
<accession>A0ABR2H7Y6</accession>
<dbReference type="PANTHER" id="PTHR24159">
    <property type="match status" value="1"/>
</dbReference>
<organism evidence="1 2">
    <name type="scientific">Tritrichomonas musculus</name>
    <dbReference type="NCBI Taxonomy" id="1915356"/>
    <lineage>
        <taxon>Eukaryota</taxon>
        <taxon>Metamonada</taxon>
        <taxon>Parabasalia</taxon>
        <taxon>Tritrichomonadida</taxon>
        <taxon>Tritrichomonadidae</taxon>
        <taxon>Tritrichomonas</taxon>
    </lineage>
</organism>
<dbReference type="Gene3D" id="1.25.40.20">
    <property type="entry name" value="Ankyrin repeat-containing domain"/>
    <property type="match status" value="1"/>
</dbReference>
<proteinExistence type="predicted"/>
<dbReference type="InterPro" id="IPR036770">
    <property type="entry name" value="Ankyrin_rpt-contain_sf"/>
</dbReference>
<protein>
    <recommendedName>
        <fullName evidence="3">DUF3447 domain-containing protein</fullName>
    </recommendedName>
</protein>
<evidence type="ECO:0008006" key="3">
    <source>
        <dbReference type="Google" id="ProtNLM"/>
    </source>
</evidence>
<gene>
    <name evidence="1" type="ORF">M9Y10_026892</name>
</gene>
<dbReference type="Proteomes" id="UP001470230">
    <property type="component" value="Unassembled WGS sequence"/>
</dbReference>
<evidence type="ECO:0000313" key="1">
    <source>
        <dbReference type="EMBL" id="KAK8841938.1"/>
    </source>
</evidence>
<dbReference type="SUPFAM" id="SSF48403">
    <property type="entry name" value="Ankyrin repeat"/>
    <property type="match status" value="1"/>
</dbReference>
<evidence type="ECO:0000313" key="2">
    <source>
        <dbReference type="Proteomes" id="UP001470230"/>
    </source>
</evidence>
<keyword evidence="2" id="KW-1185">Reference proteome</keyword>
<reference evidence="1 2" key="1">
    <citation type="submission" date="2024-04" db="EMBL/GenBank/DDBJ databases">
        <title>Tritrichomonas musculus Genome.</title>
        <authorList>
            <person name="Alves-Ferreira E."/>
            <person name="Grigg M."/>
            <person name="Lorenzi H."/>
            <person name="Galac M."/>
        </authorList>
    </citation>
    <scope>NUCLEOTIDE SEQUENCE [LARGE SCALE GENOMIC DNA]</scope>
    <source>
        <strain evidence="1 2">EAF2021</strain>
    </source>
</reference>
<dbReference type="PANTHER" id="PTHR24159:SF5">
    <property type="entry name" value="ANK_REP_REGION DOMAIN-CONTAINING PROTEIN"/>
    <property type="match status" value="1"/>
</dbReference>
<name>A0ABR2H7Y6_9EUKA</name>
<dbReference type="EMBL" id="JAPFFF010000040">
    <property type="protein sequence ID" value="KAK8841938.1"/>
    <property type="molecule type" value="Genomic_DNA"/>
</dbReference>
<sequence>MELKDYIARMKMLYSALLKYIDSDDDSPESFQEFSAFLKGSEFGGNADELRAILNLISKVSKHHRGGQNQTAKLKKVIGYFLPGIKQTMSNLELFRIFRGSRLLLLFLLGEGAVRVDEEVAHLVSQKVGMHGLNFFYPEVKRFLTKNGKYGPIIASKTTFKKDETFERKRREGENDSLICCLIREDSLEEFARKFCEEKRSPSDEVPPSLFETHPMLIKKKATLIEYSAFFGSRRVLGYLLEHESDDGGAADDCDESLWLFAVCSGSAEVIRLLEEHGIAPGDGVYAECLAESVKCHHNGIARYIASKMEAAGEDVEAGMPENFFSSYNFEFFPQDFADYESAFERACQHDHVAIVKILLDAGKMDLREVLVRKSISSENLS</sequence>